<evidence type="ECO:0000256" key="1">
    <source>
        <dbReference type="ARBA" id="ARBA00001946"/>
    </source>
</evidence>
<comment type="similarity">
    <text evidence="2 7">Belongs to the FPP/GGPP synthase family.</text>
</comment>
<keyword evidence="5" id="KW-0460">Magnesium</keyword>
<proteinExistence type="inferred from homology"/>
<dbReference type="EMBL" id="LCJQ01000020">
    <property type="protein sequence ID" value="KKT80988.1"/>
    <property type="molecule type" value="Genomic_DNA"/>
</dbReference>
<dbReference type="GO" id="GO:0008299">
    <property type="term" value="P:isoprenoid biosynthetic process"/>
    <property type="evidence" value="ECO:0007669"/>
    <property type="project" value="UniProtKB-KW"/>
</dbReference>
<dbReference type="PANTHER" id="PTHR43281">
    <property type="entry name" value="FARNESYL DIPHOSPHATE SYNTHASE"/>
    <property type="match status" value="1"/>
</dbReference>
<dbReference type="InterPro" id="IPR000092">
    <property type="entry name" value="Polyprenyl_synt"/>
</dbReference>
<dbReference type="PROSITE" id="PS00723">
    <property type="entry name" value="POLYPRENYL_SYNTHASE_1"/>
    <property type="match status" value="1"/>
</dbReference>
<dbReference type="PROSITE" id="PS00444">
    <property type="entry name" value="POLYPRENYL_SYNTHASE_2"/>
    <property type="match status" value="1"/>
</dbReference>
<accession>A0A0G1KBJ6</accession>
<dbReference type="SUPFAM" id="SSF48576">
    <property type="entry name" value="Terpenoid synthases"/>
    <property type="match status" value="1"/>
</dbReference>
<comment type="cofactor">
    <cofactor evidence="1">
        <name>Mg(2+)</name>
        <dbReference type="ChEBI" id="CHEBI:18420"/>
    </cofactor>
</comment>
<dbReference type="AlphaFoldDB" id="A0A0G1KBJ6"/>
<evidence type="ECO:0000313" key="9">
    <source>
        <dbReference type="Proteomes" id="UP000034595"/>
    </source>
</evidence>
<keyword evidence="4" id="KW-0479">Metal-binding</keyword>
<protein>
    <submittedName>
        <fullName evidence="8">Geranylgeranyl-diphosphate synthase, farnesyl-diphosphate synthase</fullName>
    </submittedName>
</protein>
<evidence type="ECO:0000256" key="2">
    <source>
        <dbReference type="ARBA" id="ARBA00006706"/>
    </source>
</evidence>
<sequence>MDEAQAYLARYKRITDPILRQYVDKQLCDSSRLGKTPQNVVSHMIKIVVGGKRIRGALMCLSYELCGGKDREIFSTSLFLELFHAALLIHDDVIDRDEKRRGVSTIHSTFSDAMAINAGDLVYSWTLSYLFSSSFSADRLKRVAMLFASYFTKTMYGQILDISAGETLDTIRLKTAEYTGVLSLLAGATLAGTRNKQTLDALARYGRNLGMVFQIQDDILDGNTIDGLVAVREHYYQKGIQSIKAVAKIKSFQNLLRSFLALARNRKS</sequence>
<evidence type="ECO:0000256" key="5">
    <source>
        <dbReference type="ARBA" id="ARBA00022842"/>
    </source>
</evidence>
<dbReference type="Gene3D" id="1.10.600.10">
    <property type="entry name" value="Farnesyl Diphosphate Synthase"/>
    <property type="match status" value="1"/>
</dbReference>
<keyword evidence="6" id="KW-0414">Isoprene biosynthesis</keyword>
<dbReference type="GO" id="GO:0004659">
    <property type="term" value="F:prenyltransferase activity"/>
    <property type="evidence" value="ECO:0007669"/>
    <property type="project" value="InterPro"/>
</dbReference>
<reference evidence="8 9" key="1">
    <citation type="journal article" date="2015" name="Nature">
        <title>rRNA introns, odd ribosomes, and small enigmatic genomes across a large radiation of phyla.</title>
        <authorList>
            <person name="Brown C.T."/>
            <person name="Hug L.A."/>
            <person name="Thomas B.C."/>
            <person name="Sharon I."/>
            <person name="Castelle C.J."/>
            <person name="Singh A."/>
            <person name="Wilkins M.J."/>
            <person name="Williams K.H."/>
            <person name="Banfield J.F."/>
        </authorList>
    </citation>
    <scope>NUCLEOTIDE SEQUENCE [LARGE SCALE GENOMIC DNA]</scope>
</reference>
<dbReference type="Pfam" id="PF00348">
    <property type="entry name" value="polyprenyl_synt"/>
    <property type="match status" value="1"/>
</dbReference>
<dbReference type="Proteomes" id="UP000034595">
    <property type="component" value="Unassembled WGS sequence"/>
</dbReference>
<evidence type="ECO:0000256" key="7">
    <source>
        <dbReference type="RuleBase" id="RU004466"/>
    </source>
</evidence>
<evidence type="ECO:0000313" key="8">
    <source>
        <dbReference type="EMBL" id="KKT80988.1"/>
    </source>
</evidence>
<evidence type="ECO:0000256" key="3">
    <source>
        <dbReference type="ARBA" id="ARBA00022679"/>
    </source>
</evidence>
<keyword evidence="3 7" id="KW-0808">Transferase</keyword>
<dbReference type="GO" id="GO:0046872">
    <property type="term" value="F:metal ion binding"/>
    <property type="evidence" value="ECO:0007669"/>
    <property type="project" value="UniProtKB-KW"/>
</dbReference>
<dbReference type="SFLD" id="SFLDS00005">
    <property type="entry name" value="Isoprenoid_Synthase_Type_I"/>
    <property type="match status" value="1"/>
</dbReference>
<dbReference type="PANTHER" id="PTHR43281:SF1">
    <property type="entry name" value="FARNESYL DIPHOSPHATE SYNTHASE"/>
    <property type="match status" value="1"/>
</dbReference>
<dbReference type="InterPro" id="IPR008949">
    <property type="entry name" value="Isoprenoid_synthase_dom_sf"/>
</dbReference>
<organism evidence="8 9">
    <name type="scientific">Candidatus Azambacteria bacterium GW2011_GWA1_44_9</name>
    <dbReference type="NCBI Taxonomy" id="1618610"/>
    <lineage>
        <taxon>Bacteria</taxon>
        <taxon>Candidatus Azamiibacteriota</taxon>
    </lineage>
</organism>
<evidence type="ECO:0000256" key="4">
    <source>
        <dbReference type="ARBA" id="ARBA00022723"/>
    </source>
</evidence>
<dbReference type="InterPro" id="IPR033749">
    <property type="entry name" value="Polyprenyl_synt_CS"/>
</dbReference>
<evidence type="ECO:0000256" key="6">
    <source>
        <dbReference type="ARBA" id="ARBA00023229"/>
    </source>
</evidence>
<name>A0A0G1KBJ6_9BACT</name>
<gene>
    <name evidence="8" type="ORF">UW78_C0020G0007</name>
</gene>
<comment type="caution">
    <text evidence="8">The sequence shown here is derived from an EMBL/GenBank/DDBJ whole genome shotgun (WGS) entry which is preliminary data.</text>
</comment>